<proteinExistence type="predicted"/>
<protein>
    <submittedName>
        <fullName evidence="3">Tripartite tricarboxylate transporter TctB family protein</fullName>
    </submittedName>
</protein>
<keyword evidence="1" id="KW-0812">Transmembrane</keyword>
<dbReference type="Proteomes" id="UP000425916">
    <property type="component" value="Chromosome"/>
</dbReference>
<evidence type="ECO:0000259" key="2">
    <source>
        <dbReference type="Pfam" id="PF07331"/>
    </source>
</evidence>
<evidence type="ECO:0000313" key="3">
    <source>
        <dbReference type="EMBL" id="QGP94025.1"/>
    </source>
</evidence>
<keyword evidence="1" id="KW-0472">Membrane</keyword>
<dbReference type="Pfam" id="PF07331">
    <property type="entry name" value="TctB"/>
    <property type="match status" value="1"/>
</dbReference>
<dbReference type="RefSeq" id="WP_156275948.1">
    <property type="nucleotide sequence ID" value="NZ_CP046244.1"/>
</dbReference>
<feature type="transmembrane region" description="Helical" evidence="1">
    <location>
        <begin position="7"/>
        <end position="25"/>
    </location>
</feature>
<feature type="transmembrane region" description="Helical" evidence="1">
    <location>
        <begin position="78"/>
        <end position="111"/>
    </location>
</feature>
<keyword evidence="4" id="KW-1185">Reference proteome</keyword>
<dbReference type="InterPro" id="IPR009936">
    <property type="entry name" value="DUF1468"/>
</dbReference>
<reference evidence="3 4" key="1">
    <citation type="submission" date="2019-11" db="EMBL/GenBank/DDBJ databases">
        <title>Genome sequence of Moorella glycerini DSM11254.</title>
        <authorList>
            <person name="Poehlein A."/>
            <person name="Boeer T."/>
            <person name="Daniel R."/>
        </authorList>
    </citation>
    <scope>NUCLEOTIDE SEQUENCE [LARGE SCALE GENOMIC DNA]</scope>
    <source>
        <strain evidence="3 4">DSM 11254</strain>
    </source>
</reference>
<feature type="transmembrane region" description="Helical" evidence="1">
    <location>
        <begin position="37"/>
        <end position="57"/>
    </location>
</feature>
<organism evidence="3 4">
    <name type="scientific">Neomoorella glycerini</name>
    <dbReference type="NCBI Taxonomy" id="55779"/>
    <lineage>
        <taxon>Bacteria</taxon>
        <taxon>Bacillati</taxon>
        <taxon>Bacillota</taxon>
        <taxon>Clostridia</taxon>
        <taxon>Neomoorellales</taxon>
        <taxon>Neomoorellaceae</taxon>
        <taxon>Neomoorella</taxon>
    </lineage>
</organism>
<evidence type="ECO:0000313" key="4">
    <source>
        <dbReference type="Proteomes" id="UP000425916"/>
    </source>
</evidence>
<dbReference type="AlphaFoldDB" id="A0A6I5ZWL6"/>
<feature type="domain" description="DUF1468" evidence="2">
    <location>
        <begin position="11"/>
        <end position="145"/>
    </location>
</feature>
<accession>A0A6I5ZWL6</accession>
<gene>
    <name evidence="3" type="ORF">MGLY_34500</name>
</gene>
<keyword evidence="1" id="KW-1133">Transmembrane helix</keyword>
<name>A0A6I5ZWL6_9FIRM</name>
<evidence type="ECO:0000256" key="1">
    <source>
        <dbReference type="SAM" id="Phobius"/>
    </source>
</evidence>
<dbReference type="OrthoDB" id="2969509at2"/>
<sequence>MRYGEMGISAGMAILAIIFYSLATFKQEINPVDPGPAFYPRLVSVLLFAFAVAQLILSWRKGEIKKENKKEAGKMLLYIIGTLAFSIIYILLFDATSYLLTTTFFLIALMLLGGVRNWWVLISAAAGYSLATYYLFGQVLKVPLP</sequence>
<feature type="transmembrane region" description="Helical" evidence="1">
    <location>
        <begin position="117"/>
        <end position="136"/>
    </location>
</feature>
<dbReference type="EMBL" id="CP046244">
    <property type="protein sequence ID" value="QGP94025.1"/>
    <property type="molecule type" value="Genomic_DNA"/>
</dbReference>